<keyword evidence="2" id="KW-1185">Reference proteome</keyword>
<evidence type="ECO:0000313" key="1">
    <source>
        <dbReference type="EMBL" id="MFD1660335.1"/>
    </source>
</evidence>
<name>A0ABW4ISI3_9ACTN</name>
<protein>
    <submittedName>
        <fullName evidence="1">Uncharacterized protein</fullName>
    </submittedName>
</protein>
<sequence length="144" mass="15779">MRAILWGLWWLCAVFVAVCLAGAGWVVYAYVKHGDDAFGSAEKVDCAEVIHFARAQPPVGMSDEDCALDDAAHRSYDGSWRMPRAEVADWLKRSFPGLRPSTPCGADLCMNLRDEAPPGANRMWLWVEYEGGGTALVSLEVSSV</sequence>
<reference evidence="2" key="1">
    <citation type="journal article" date="2019" name="Int. J. Syst. Evol. Microbiol.">
        <title>The Global Catalogue of Microorganisms (GCM) 10K type strain sequencing project: providing services to taxonomists for standard genome sequencing and annotation.</title>
        <authorList>
            <consortium name="The Broad Institute Genomics Platform"/>
            <consortium name="The Broad Institute Genome Sequencing Center for Infectious Disease"/>
            <person name="Wu L."/>
            <person name="Ma J."/>
        </authorList>
    </citation>
    <scope>NUCLEOTIDE SEQUENCE [LARGE SCALE GENOMIC DNA]</scope>
    <source>
        <strain evidence="2">CGMCC 1.12470</strain>
    </source>
</reference>
<evidence type="ECO:0000313" key="2">
    <source>
        <dbReference type="Proteomes" id="UP001597261"/>
    </source>
</evidence>
<organism evidence="1 2">
    <name type="scientific">Streptomyces caeni</name>
    <dbReference type="NCBI Taxonomy" id="2307231"/>
    <lineage>
        <taxon>Bacteria</taxon>
        <taxon>Bacillati</taxon>
        <taxon>Actinomycetota</taxon>
        <taxon>Actinomycetes</taxon>
        <taxon>Kitasatosporales</taxon>
        <taxon>Streptomycetaceae</taxon>
        <taxon>Streptomyces</taxon>
    </lineage>
</organism>
<accession>A0ABW4ISI3</accession>
<comment type="caution">
    <text evidence="1">The sequence shown here is derived from an EMBL/GenBank/DDBJ whole genome shotgun (WGS) entry which is preliminary data.</text>
</comment>
<gene>
    <name evidence="1" type="ORF">ACFSL4_19530</name>
</gene>
<dbReference type="RefSeq" id="WP_381084334.1">
    <property type="nucleotide sequence ID" value="NZ_JBHUDX010000053.1"/>
</dbReference>
<proteinExistence type="predicted"/>
<dbReference type="EMBL" id="JBHUDX010000053">
    <property type="protein sequence ID" value="MFD1660335.1"/>
    <property type="molecule type" value="Genomic_DNA"/>
</dbReference>
<dbReference type="Proteomes" id="UP001597261">
    <property type="component" value="Unassembled WGS sequence"/>
</dbReference>